<keyword evidence="3" id="KW-1185">Reference proteome</keyword>
<dbReference type="RefSeq" id="WP_030428620.1">
    <property type="nucleotide sequence ID" value="NZ_JOEF01000004.1"/>
</dbReference>
<gene>
    <name evidence="2" type="ORF">SAMN04489726_7424</name>
</gene>
<evidence type="ECO:0000313" key="3">
    <source>
        <dbReference type="Proteomes" id="UP000183376"/>
    </source>
</evidence>
<dbReference type="eggNOG" id="ENOG5033X67">
    <property type="taxonomic scope" value="Bacteria"/>
</dbReference>
<evidence type="ECO:0008006" key="4">
    <source>
        <dbReference type="Google" id="ProtNLM"/>
    </source>
</evidence>
<feature type="transmembrane region" description="Helical" evidence="1">
    <location>
        <begin position="128"/>
        <end position="150"/>
    </location>
</feature>
<proteinExistence type="predicted"/>
<organism evidence="2 3">
    <name type="scientific">Allokutzneria albata</name>
    <name type="common">Kibdelosporangium albatum</name>
    <dbReference type="NCBI Taxonomy" id="211114"/>
    <lineage>
        <taxon>Bacteria</taxon>
        <taxon>Bacillati</taxon>
        <taxon>Actinomycetota</taxon>
        <taxon>Actinomycetes</taxon>
        <taxon>Pseudonocardiales</taxon>
        <taxon>Pseudonocardiaceae</taxon>
        <taxon>Allokutzneria</taxon>
    </lineage>
</organism>
<evidence type="ECO:0000313" key="2">
    <source>
        <dbReference type="EMBL" id="SDN61382.1"/>
    </source>
</evidence>
<feature type="transmembrane region" description="Helical" evidence="1">
    <location>
        <begin position="57"/>
        <end position="83"/>
    </location>
</feature>
<keyword evidence="1" id="KW-0812">Transmembrane</keyword>
<dbReference type="STRING" id="211114.SAMN04489726_7424"/>
<feature type="transmembrane region" description="Helical" evidence="1">
    <location>
        <begin position="32"/>
        <end position="51"/>
    </location>
</feature>
<accession>A0A1H0CU03</accession>
<reference evidence="2 3" key="1">
    <citation type="submission" date="2016-10" db="EMBL/GenBank/DDBJ databases">
        <authorList>
            <person name="de Groot N.N."/>
        </authorList>
    </citation>
    <scope>NUCLEOTIDE SEQUENCE [LARGE SCALE GENOMIC DNA]</scope>
    <source>
        <strain evidence="2 3">DSM 44149</strain>
    </source>
</reference>
<protein>
    <recommendedName>
        <fullName evidence="4">Transmembrane protein</fullName>
    </recommendedName>
</protein>
<dbReference type="OrthoDB" id="4773013at2"/>
<keyword evidence="1" id="KW-1133">Transmembrane helix</keyword>
<sequence length="157" mass="16581">MTDNEDGFEEFRDELRQVEHRVASRIDPGMRAVRIAVAVLVVLVTSVLPWVGDAVGWQVLFGAAKVGLLPVLFAAFLLGVGVLGSGLTLALRNWTLAWVCAVGGCATAVLGMLSIWTQQTGKSNKVPGPGPGFGLVIAELAAIALAVMWVKIASSRR</sequence>
<dbReference type="Proteomes" id="UP000183376">
    <property type="component" value="Chromosome I"/>
</dbReference>
<name>A0A1H0CU03_ALLAB</name>
<feature type="transmembrane region" description="Helical" evidence="1">
    <location>
        <begin position="95"/>
        <end position="116"/>
    </location>
</feature>
<dbReference type="EMBL" id="LT629701">
    <property type="protein sequence ID" value="SDN61382.1"/>
    <property type="molecule type" value="Genomic_DNA"/>
</dbReference>
<keyword evidence="1" id="KW-0472">Membrane</keyword>
<dbReference type="AlphaFoldDB" id="A0A1H0CU03"/>
<evidence type="ECO:0000256" key="1">
    <source>
        <dbReference type="SAM" id="Phobius"/>
    </source>
</evidence>